<dbReference type="SUPFAM" id="SSF51366">
    <property type="entry name" value="Ribulose-phoshate binding barrel"/>
    <property type="match status" value="1"/>
</dbReference>
<dbReference type="InterPro" id="IPR011060">
    <property type="entry name" value="RibuloseP-bd_barrel"/>
</dbReference>
<keyword evidence="5 9" id="KW-0210">Decarboxylase</keyword>
<dbReference type="GO" id="GO:0004640">
    <property type="term" value="F:phosphoribosylanthranilate isomerase activity"/>
    <property type="evidence" value="ECO:0007669"/>
    <property type="project" value="TreeGrafter"/>
</dbReference>
<evidence type="ECO:0000256" key="8">
    <source>
        <dbReference type="ARBA" id="ARBA00023239"/>
    </source>
</evidence>
<accession>A0A433XNP5</accession>
<comment type="similarity">
    <text evidence="3 9">Belongs to the TrpC family.</text>
</comment>
<keyword evidence="12" id="KW-1185">Reference proteome</keyword>
<dbReference type="PANTHER" id="PTHR22854:SF2">
    <property type="entry name" value="INDOLE-3-GLYCEROL-PHOSPHATE SYNTHASE"/>
    <property type="match status" value="1"/>
</dbReference>
<dbReference type="InterPro" id="IPR045186">
    <property type="entry name" value="Indole-3-glycerol_P_synth"/>
</dbReference>
<evidence type="ECO:0000256" key="5">
    <source>
        <dbReference type="ARBA" id="ARBA00022793"/>
    </source>
</evidence>
<sequence length="270" mass="29519">MFMLNEIIANKRLEVEDKKRLRPLEDLQGKLREARPVRDFYHALNLPGISLIAEIKKKSPSKGEFPVQIAAAELAHLYCQNGARAISVLADEKFFGGGAHVVERVANDPGVHLPVMYKEFIIDPYQIYEARSIGADAVLLIVRSIGDKGTLAEMIGTVHNLGMQALVECFTADDAAIAVEAGARIIGVNNRDLQTFEVDLKRSEEIRSVIPEGALTVSESGLKTPADALEAQQRGFDAILVGEALLKSEDLTKSIRGFAGLEIAEQQSNR</sequence>
<keyword evidence="4 9" id="KW-0028">Amino-acid biosynthesis</keyword>
<organism evidence="11 12">
    <name type="scientific">Paenibacillus zeisoli</name>
    <dbReference type="NCBI Taxonomy" id="2496267"/>
    <lineage>
        <taxon>Bacteria</taxon>
        <taxon>Bacillati</taxon>
        <taxon>Bacillota</taxon>
        <taxon>Bacilli</taxon>
        <taxon>Bacillales</taxon>
        <taxon>Paenibacillaceae</taxon>
        <taxon>Paenibacillus</taxon>
    </lineage>
</organism>
<protein>
    <recommendedName>
        <fullName evidence="9">Indole-3-glycerol phosphate synthase</fullName>
        <shortName evidence="9">IGPS</shortName>
        <ecNumber evidence="9">4.1.1.48</ecNumber>
    </recommendedName>
</protein>
<proteinExistence type="inferred from homology"/>
<dbReference type="InterPro" id="IPR001468">
    <property type="entry name" value="Indole-3-GlycerolPSynthase_CS"/>
</dbReference>
<evidence type="ECO:0000256" key="4">
    <source>
        <dbReference type="ARBA" id="ARBA00022605"/>
    </source>
</evidence>
<dbReference type="PROSITE" id="PS00614">
    <property type="entry name" value="IGPS"/>
    <property type="match status" value="1"/>
</dbReference>
<evidence type="ECO:0000256" key="9">
    <source>
        <dbReference type="HAMAP-Rule" id="MF_00134"/>
    </source>
</evidence>
<dbReference type="EC" id="4.1.1.48" evidence="9"/>
<dbReference type="AlphaFoldDB" id="A0A433XNP5"/>
<dbReference type="OrthoDB" id="9804217at2"/>
<dbReference type="PANTHER" id="PTHR22854">
    <property type="entry name" value="TRYPTOPHAN BIOSYNTHESIS PROTEIN"/>
    <property type="match status" value="1"/>
</dbReference>
<evidence type="ECO:0000256" key="7">
    <source>
        <dbReference type="ARBA" id="ARBA00023141"/>
    </source>
</evidence>
<evidence type="ECO:0000313" key="11">
    <source>
        <dbReference type="EMBL" id="RUT35697.1"/>
    </source>
</evidence>
<keyword evidence="7 9" id="KW-0057">Aromatic amino acid biosynthesis</keyword>
<dbReference type="Proteomes" id="UP000272464">
    <property type="component" value="Unassembled WGS sequence"/>
</dbReference>
<evidence type="ECO:0000256" key="6">
    <source>
        <dbReference type="ARBA" id="ARBA00022822"/>
    </source>
</evidence>
<keyword evidence="6 9" id="KW-0822">Tryptophan biosynthesis</keyword>
<dbReference type="InterPro" id="IPR013785">
    <property type="entry name" value="Aldolase_TIM"/>
</dbReference>
<name>A0A433XNP5_9BACL</name>
<dbReference type="GO" id="GO:0000162">
    <property type="term" value="P:L-tryptophan biosynthetic process"/>
    <property type="evidence" value="ECO:0007669"/>
    <property type="project" value="UniProtKB-UniRule"/>
</dbReference>
<evidence type="ECO:0000256" key="2">
    <source>
        <dbReference type="ARBA" id="ARBA00004696"/>
    </source>
</evidence>
<keyword evidence="8 9" id="KW-0456">Lyase</keyword>
<evidence type="ECO:0000259" key="10">
    <source>
        <dbReference type="Pfam" id="PF00218"/>
    </source>
</evidence>
<dbReference type="CDD" id="cd00331">
    <property type="entry name" value="IGPS"/>
    <property type="match status" value="1"/>
</dbReference>
<dbReference type="NCBIfam" id="NF001377">
    <property type="entry name" value="PRK00278.2-4"/>
    <property type="match status" value="1"/>
</dbReference>
<dbReference type="GO" id="GO:0004425">
    <property type="term" value="F:indole-3-glycerol-phosphate synthase activity"/>
    <property type="evidence" value="ECO:0007669"/>
    <property type="project" value="UniProtKB-UniRule"/>
</dbReference>
<dbReference type="InterPro" id="IPR013798">
    <property type="entry name" value="Indole-3-glycerol_P_synth_dom"/>
</dbReference>
<dbReference type="FunFam" id="3.20.20.70:FF:000024">
    <property type="entry name" value="Indole-3-glycerol phosphate synthase"/>
    <property type="match status" value="1"/>
</dbReference>
<dbReference type="RefSeq" id="WP_127197397.1">
    <property type="nucleotide sequence ID" value="NZ_RZNX01000001.1"/>
</dbReference>
<feature type="domain" description="Indole-3-glycerol phosphate synthase" evidence="10">
    <location>
        <begin position="4"/>
        <end position="256"/>
    </location>
</feature>
<gene>
    <name evidence="9 11" type="primary">trpC</name>
    <name evidence="11" type="ORF">EJP77_01370</name>
</gene>
<comment type="caution">
    <text evidence="11">The sequence shown here is derived from an EMBL/GenBank/DDBJ whole genome shotgun (WGS) entry which is preliminary data.</text>
</comment>
<reference evidence="11 12" key="1">
    <citation type="submission" date="2018-12" db="EMBL/GenBank/DDBJ databases">
        <authorList>
            <person name="Sun L."/>
            <person name="Chen Z."/>
        </authorList>
    </citation>
    <scope>NUCLEOTIDE SEQUENCE [LARGE SCALE GENOMIC DNA]</scope>
    <source>
        <strain evidence="11 12">3-5-3</strain>
    </source>
</reference>
<comment type="pathway">
    <text evidence="2 9">Amino-acid biosynthesis; L-tryptophan biosynthesis; L-tryptophan from chorismate: step 4/5.</text>
</comment>
<dbReference type="UniPathway" id="UPA00035">
    <property type="reaction ID" value="UER00043"/>
</dbReference>
<dbReference type="Gene3D" id="3.20.20.70">
    <property type="entry name" value="Aldolase class I"/>
    <property type="match status" value="1"/>
</dbReference>
<comment type="catalytic activity">
    <reaction evidence="1 9">
        <text>1-(2-carboxyphenylamino)-1-deoxy-D-ribulose 5-phosphate + H(+) = (1S,2R)-1-C-(indol-3-yl)glycerol 3-phosphate + CO2 + H2O</text>
        <dbReference type="Rhea" id="RHEA:23476"/>
        <dbReference type="ChEBI" id="CHEBI:15377"/>
        <dbReference type="ChEBI" id="CHEBI:15378"/>
        <dbReference type="ChEBI" id="CHEBI:16526"/>
        <dbReference type="ChEBI" id="CHEBI:58613"/>
        <dbReference type="ChEBI" id="CHEBI:58866"/>
        <dbReference type="EC" id="4.1.1.48"/>
    </reaction>
</comment>
<dbReference type="HAMAP" id="MF_00134_B">
    <property type="entry name" value="IGPS_B"/>
    <property type="match status" value="1"/>
</dbReference>
<evidence type="ECO:0000313" key="12">
    <source>
        <dbReference type="Proteomes" id="UP000272464"/>
    </source>
</evidence>
<evidence type="ECO:0000256" key="1">
    <source>
        <dbReference type="ARBA" id="ARBA00001633"/>
    </source>
</evidence>
<dbReference type="EMBL" id="RZNX01000001">
    <property type="protein sequence ID" value="RUT35697.1"/>
    <property type="molecule type" value="Genomic_DNA"/>
</dbReference>
<dbReference type="Pfam" id="PF00218">
    <property type="entry name" value="IGPS"/>
    <property type="match status" value="1"/>
</dbReference>
<evidence type="ECO:0000256" key="3">
    <source>
        <dbReference type="ARBA" id="ARBA00008737"/>
    </source>
</evidence>